<organism evidence="4 5">
    <name type="scientific">Shinella yambaruensis</name>
    <dbReference type="NCBI Taxonomy" id="415996"/>
    <lineage>
        <taxon>Bacteria</taxon>
        <taxon>Pseudomonadati</taxon>
        <taxon>Pseudomonadota</taxon>
        <taxon>Alphaproteobacteria</taxon>
        <taxon>Hyphomicrobiales</taxon>
        <taxon>Rhizobiaceae</taxon>
        <taxon>Shinella</taxon>
    </lineage>
</organism>
<keyword evidence="5" id="KW-1185">Reference proteome</keyword>
<dbReference type="EMBL" id="BSOP01000030">
    <property type="protein sequence ID" value="GLR52557.1"/>
    <property type="molecule type" value="Genomic_DNA"/>
</dbReference>
<evidence type="ECO:0000313" key="5">
    <source>
        <dbReference type="Proteomes" id="UP001156702"/>
    </source>
</evidence>
<dbReference type="Proteomes" id="UP001156702">
    <property type="component" value="Unassembled WGS sequence"/>
</dbReference>
<proteinExistence type="predicted"/>
<evidence type="ECO:0000256" key="2">
    <source>
        <dbReference type="ARBA" id="ARBA00023239"/>
    </source>
</evidence>
<evidence type="ECO:0000259" key="3">
    <source>
        <dbReference type="Pfam" id="PF02775"/>
    </source>
</evidence>
<keyword evidence="2" id="KW-0456">Lyase</keyword>
<sequence length="201" mass="21520">MTMTDTKKGTMDRREVMGTIAAKRGTALMVTGLGSATYDAGTVDHPNTFCLWGGMGAAAMTGLGLALAQPERRVLVVTGDGEMLMGIGAFATIGAQRPKNLAIVVIDNEHYSETGMQPTHTQRGVSLAGVAQACGFAGTETVYTPAELDAVVPRLFETDGPFFAAIKVNTQRYPMSIRVRDGAHLKDRFRENLLGAERAYY</sequence>
<gene>
    <name evidence="4" type="ORF">GCM10007923_37710</name>
</gene>
<dbReference type="PANTHER" id="PTHR42818">
    <property type="entry name" value="SULFOPYRUVATE DECARBOXYLASE SUBUNIT ALPHA"/>
    <property type="match status" value="1"/>
</dbReference>
<feature type="domain" description="Thiamine pyrophosphate enzyme TPP-binding" evidence="3">
    <location>
        <begin position="46"/>
        <end position="163"/>
    </location>
</feature>
<accession>A0ABQ5ZLA6</accession>
<dbReference type="InterPro" id="IPR011766">
    <property type="entry name" value="TPP_enzyme_TPP-bd"/>
</dbReference>
<dbReference type="Pfam" id="PF02775">
    <property type="entry name" value="TPP_enzyme_C"/>
    <property type="match status" value="1"/>
</dbReference>
<dbReference type="SUPFAM" id="SSF52518">
    <property type="entry name" value="Thiamin diphosphate-binding fold (THDP-binding)"/>
    <property type="match status" value="1"/>
</dbReference>
<evidence type="ECO:0000313" key="4">
    <source>
        <dbReference type="EMBL" id="GLR52557.1"/>
    </source>
</evidence>
<keyword evidence="1" id="KW-0210">Decarboxylase</keyword>
<evidence type="ECO:0000256" key="1">
    <source>
        <dbReference type="ARBA" id="ARBA00022793"/>
    </source>
</evidence>
<name>A0ABQ5ZLA6_9HYPH</name>
<dbReference type="Gene3D" id="3.40.50.970">
    <property type="match status" value="1"/>
</dbReference>
<dbReference type="InterPro" id="IPR051818">
    <property type="entry name" value="TPP_dependent_decarboxylase"/>
</dbReference>
<comment type="caution">
    <text evidence="4">The sequence shown here is derived from an EMBL/GenBank/DDBJ whole genome shotgun (WGS) entry which is preliminary data.</text>
</comment>
<reference evidence="5" key="1">
    <citation type="journal article" date="2019" name="Int. J. Syst. Evol. Microbiol.">
        <title>The Global Catalogue of Microorganisms (GCM) 10K type strain sequencing project: providing services to taxonomists for standard genome sequencing and annotation.</title>
        <authorList>
            <consortium name="The Broad Institute Genomics Platform"/>
            <consortium name="The Broad Institute Genome Sequencing Center for Infectious Disease"/>
            <person name="Wu L."/>
            <person name="Ma J."/>
        </authorList>
    </citation>
    <scope>NUCLEOTIDE SEQUENCE [LARGE SCALE GENOMIC DNA]</scope>
    <source>
        <strain evidence="5">NBRC 102122</strain>
    </source>
</reference>
<dbReference type="InterPro" id="IPR029061">
    <property type="entry name" value="THDP-binding"/>
</dbReference>
<dbReference type="PANTHER" id="PTHR42818:SF1">
    <property type="entry name" value="SULFOPYRUVATE DECARBOXYLASE"/>
    <property type="match status" value="1"/>
</dbReference>
<protein>
    <submittedName>
        <fullName evidence="4">Aldehyde dehydrogenase</fullName>
    </submittedName>
</protein>